<dbReference type="OrthoDB" id="437at2759"/>
<gene>
    <name evidence="1" type="ORF">F1559_003946</name>
</gene>
<protein>
    <submittedName>
        <fullName evidence="1">Uncharacterized protein</fullName>
    </submittedName>
</protein>
<comment type="caution">
    <text evidence="1">The sequence shown here is derived from an EMBL/GenBank/DDBJ whole genome shotgun (WGS) entry which is preliminary data.</text>
</comment>
<sequence>MSGSLWKQLLSRNSALIVPSASPEAWETTADLRRKLLYTHLNALPARWNAAQNEFRALVSKLRSKHVTVEEAGWFGLRCAELYAFYCLGIVLGARSLQP</sequence>
<dbReference type="AlphaFoldDB" id="A0A7J7II93"/>
<evidence type="ECO:0000313" key="2">
    <source>
        <dbReference type="Proteomes" id="UP000530660"/>
    </source>
</evidence>
<dbReference type="Proteomes" id="UP000530660">
    <property type="component" value="Unassembled WGS sequence"/>
</dbReference>
<keyword evidence="2" id="KW-1185">Reference proteome</keyword>
<organism evidence="1 2">
    <name type="scientific">Cyanidiococcus yangmingshanensis</name>
    <dbReference type="NCBI Taxonomy" id="2690220"/>
    <lineage>
        <taxon>Eukaryota</taxon>
        <taxon>Rhodophyta</taxon>
        <taxon>Bangiophyceae</taxon>
        <taxon>Cyanidiales</taxon>
        <taxon>Cyanidiaceae</taxon>
        <taxon>Cyanidiococcus</taxon>
    </lineage>
</organism>
<accession>A0A7J7II93</accession>
<evidence type="ECO:0000313" key="1">
    <source>
        <dbReference type="EMBL" id="KAF6002813.1"/>
    </source>
</evidence>
<dbReference type="EMBL" id="VWRR01000009">
    <property type="protein sequence ID" value="KAF6002813.1"/>
    <property type="molecule type" value="Genomic_DNA"/>
</dbReference>
<reference evidence="1 2" key="1">
    <citation type="journal article" date="2020" name="J. Phycol.">
        <title>Comparative genome analysis reveals Cyanidiococcus gen. nov., a new extremophilic red algal genus sister to Cyanidioschyzon (Cyanidioschyzonaceae, Rhodophyta).</title>
        <authorList>
            <person name="Liu S.-L."/>
            <person name="Chiang Y.-R."/>
            <person name="Yoon H.S."/>
            <person name="Fu H.-Y."/>
        </authorList>
    </citation>
    <scope>NUCLEOTIDE SEQUENCE [LARGE SCALE GENOMIC DNA]</scope>
    <source>
        <strain evidence="1 2">THAL066</strain>
    </source>
</reference>
<name>A0A7J7II93_9RHOD</name>
<proteinExistence type="predicted"/>